<proteinExistence type="predicted"/>
<gene>
    <name evidence="2" type="ORF">V8G58_07010</name>
</gene>
<dbReference type="Gene3D" id="3.20.20.80">
    <property type="entry name" value="Glycosidases"/>
    <property type="match status" value="1"/>
</dbReference>
<dbReference type="InterPro" id="IPR017853">
    <property type="entry name" value="GH"/>
</dbReference>
<evidence type="ECO:0000313" key="2">
    <source>
        <dbReference type="EMBL" id="MFH6771681.1"/>
    </source>
</evidence>
<dbReference type="SUPFAM" id="SSF51445">
    <property type="entry name" value="(Trans)glycosidases"/>
    <property type="match status" value="1"/>
</dbReference>
<dbReference type="Pfam" id="PF18989">
    <property type="entry name" value="DUF5722"/>
    <property type="match status" value="1"/>
</dbReference>
<dbReference type="InterPro" id="IPR043780">
    <property type="entry name" value="DUF5722"/>
</dbReference>
<evidence type="ECO:0000259" key="1">
    <source>
        <dbReference type="Pfam" id="PF18989"/>
    </source>
</evidence>
<protein>
    <submittedName>
        <fullName evidence="2">DUF5722 domain-containing protein</fullName>
    </submittedName>
</protein>
<reference evidence="2 3" key="1">
    <citation type="submission" date="2024-02" db="EMBL/GenBank/DDBJ databases">
        <title>A Gaetbulibacter species isolated from tidal flats and genomic insights of their niches.</title>
        <authorList>
            <person name="Ye Y."/>
        </authorList>
    </citation>
    <scope>NUCLEOTIDE SEQUENCE [LARGE SCALE GENOMIC DNA]</scope>
    <source>
        <strain evidence="2 3">KYW382</strain>
    </source>
</reference>
<sequence>MNIKYVVILFLFPLTILAQESTKIAISEKNFGDIKFLKQDGNIYDISASGKNPYLFTSMFESALNKENTIFSFEYFCPAGIDFIRLTFFSEQKKTGNPIIIRDIGSTEGWVEFKTDIGENLDSWGSKGDYMRIDLGNNPDLKIQIRNLKLRPLTYDEKKINSTKAAKKKQDLILENHLKDYLSKDFPNQLKYVLVNNKKVEISGNVSNSENYFLAEISPYENITEIKSFEFITPLKIKNQKFQIKIDRKVKRHGFYQDRVLSKWVLLKKENKDYKIVSHARYADSIVPKYNYSFVKPSNKKGLGGFTANGKAPVSDLDDLGITSVTVNIWVNGLLRSKPSEENMPFKYMGKTYYVNKKEIEKYDQTMRSTASRNIEVSAILLVAKASDSKDKVIGKILQHPDTDPSGIYAMPNMVSPEGIQYYSAILDFLSDRYSRPDKKYGRIHNWIIHNEVDAGWVWTNAGEKTALTFMDLYHKSMRISYNIARKYNANSKVFISLTHYWNWTSNPHFYHSKELLEDLLKYSKAEGDFEWAIAQHPYPESLREPKTWLDKKVNYNFDTPLITFKNLEVLDAWVKQPEVLYRSKVKRTVYLSENGTNSPTYDEKDLKEQAAGLAYALKKIKNLDGIDGIQYHNWIDNRREGGLRIGLRKFADDKNDPSGPKPAWFVYKAFGTDKEDEIFDQYKGLIGINDWGNIMHKVSLQKKKVLKELNIQADTWVATDALGRSLPTYEECGPVKDNRYVGIFYFITHNNSNTSGPFNVTQILRDNVNNPKWGDGSHYWGEPEIGYYLNNEEWAIRKHAFQLVDAGVDVIIFDVTNDKTYFDTYITICNVFQKMRNEGNQTPQITFLGSEKSINILWKEFYSKNLYKNLWFIWKGKPLLLYGQHEIPSRNKMNDIKFSKEILDFFNLKQSWAWTSLPWYDNGQDEWPWIDHFPQAVSWHDDPTEKEMVPVSVAQHPLSNIGRSFHNFHQPKLNEYDITPWTGQGLYFQEQWDWALKVDPEFVFVTGWNEWSSGKRIMGKDIQAELLKWKFYPGAHLGKVGAELKEGDTYFIDEYNQEYSRDIEPMKGGHNDNYYYQLISNVRKYKGVNEPVKKTYLGIDFSRNFDQWNSVKSNYFDHIYDTTHRSSQKQGNAGPYINTKGRNDFVSAKVANDDKNVYFYISTRDTITSYKDNNWMLLLIDKDQNPSTGWNGYDLLVNETIISDSLTTIKTYSPEKGWVLSKTIPFKIDGKQLMLSIPKKLLETNNGLNFDFHWLDNPSKLNSIDDLIWAGDNAPSRRSNYRY</sequence>
<comment type="caution">
    <text evidence="2">The sequence shown here is derived from an EMBL/GenBank/DDBJ whole genome shotgun (WGS) entry which is preliminary data.</text>
</comment>
<dbReference type="RefSeq" id="WP_344740838.1">
    <property type="nucleotide sequence ID" value="NZ_BAABAY010000002.1"/>
</dbReference>
<accession>A0ABW7MXX7</accession>
<evidence type="ECO:0000313" key="3">
    <source>
        <dbReference type="Proteomes" id="UP001610100"/>
    </source>
</evidence>
<dbReference type="Proteomes" id="UP001610100">
    <property type="component" value="Unassembled WGS sequence"/>
</dbReference>
<name>A0ABW7MXX7_9FLAO</name>
<organism evidence="2 3">
    <name type="scientific">Gaetbulibacter aestuarii</name>
    <dbReference type="NCBI Taxonomy" id="1502358"/>
    <lineage>
        <taxon>Bacteria</taxon>
        <taxon>Pseudomonadati</taxon>
        <taxon>Bacteroidota</taxon>
        <taxon>Flavobacteriia</taxon>
        <taxon>Flavobacteriales</taxon>
        <taxon>Flavobacteriaceae</taxon>
        <taxon>Gaetbulibacter</taxon>
    </lineage>
</organism>
<keyword evidence="3" id="KW-1185">Reference proteome</keyword>
<feature type="domain" description="DUF5722" evidence="1">
    <location>
        <begin position="295"/>
        <end position="694"/>
    </location>
</feature>
<dbReference type="EMBL" id="JBAWKB010000002">
    <property type="protein sequence ID" value="MFH6771681.1"/>
    <property type="molecule type" value="Genomic_DNA"/>
</dbReference>